<feature type="chain" id="PRO_5018146651" description="Heme haloperoxidase family profile domain-containing protein" evidence="8">
    <location>
        <begin position="19"/>
        <end position="283"/>
    </location>
</feature>
<evidence type="ECO:0000313" key="10">
    <source>
        <dbReference type="EMBL" id="RMY51153.1"/>
    </source>
</evidence>
<feature type="signal peptide" evidence="8">
    <location>
        <begin position="1"/>
        <end position="18"/>
    </location>
</feature>
<keyword evidence="5" id="KW-0560">Oxidoreductase</keyword>
<dbReference type="Pfam" id="PF01328">
    <property type="entry name" value="Peroxidase_2"/>
    <property type="match status" value="1"/>
</dbReference>
<dbReference type="Gene3D" id="1.10.489.10">
    <property type="entry name" value="Chloroperoxidase-like"/>
    <property type="match status" value="1"/>
</dbReference>
<evidence type="ECO:0000256" key="7">
    <source>
        <dbReference type="ARBA" id="ARBA00025795"/>
    </source>
</evidence>
<comment type="cofactor">
    <cofactor evidence="1">
        <name>heme b</name>
        <dbReference type="ChEBI" id="CHEBI:60344"/>
    </cofactor>
</comment>
<feature type="domain" description="Heme haloperoxidase family profile" evidence="9">
    <location>
        <begin position="77"/>
        <end position="283"/>
    </location>
</feature>
<comment type="caution">
    <text evidence="10">The sequence shown here is derived from an EMBL/GenBank/DDBJ whole genome shotgun (WGS) entry which is preliminary data.</text>
</comment>
<keyword evidence="3" id="KW-0349">Heme</keyword>
<keyword evidence="8" id="KW-0732">Signal</keyword>
<dbReference type="AlphaFoldDB" id="A0A3M7CGK9"/>
<comment type="similarity">
    <text evidence="7">Belongs to the chloroperoxidase family.</text>
</comment>
<evidence type="ECO:0000259" key="9">
    <source>
        <dbReference type="PROSITE" id="PS51405"/>
    </source>
</evidence>
<keyword evidence="4" id="KW-0479">Metal-binding</keyword>
<dbReference type="GO" id="GO:0046872">
    <property type="term" value="F:metal ion binding"/>
    <property type="evidence" value="ECO:0007669"/>
    <property type="project" value="UniProtKB-KW"/>
</dbReference>
<dbReference type="OrthoDB" id="407298at2759"/>
<proteinExistence type="inferred from homology"/>
<keyword evidence="6" id="KW-0408">Iron</keyword>
<dbReference type="PANTHER" id="PTHR33577">
    <property type="entry name" value="STERIGMATOCYSTIN BIOSYNTHESIS PEROXIDASE STCC-RELATED"/>
    <property type="match status" value="1"/>
</dbReference>
<evidence type="ECO:0000256" key="1">
    <source>
        <dbReference type="ARBA" id="ARBA00001970"/>
    </source>
</evidence>
<dbReference type="SUPFAM" id="SSF47571">
    <property type="entry name" value="Cloroperoxidase"/>
    <property type="match status" value="1"/>
</dbReference>
<name>A0A3M7CGK9_HORWE</name>
<accession>A0A3M7CGK9</accession>
<reference evidence="10 11" key="1">
    <citation type="journal article" date="2018" name="BMC Genomics">
        <title>Genomic evidence for intraspecific hybridization in a clonal and extremely halotolerant yeast.</title>
        <authorList>
            <person name="Gostincar C."/>
            <person name="Stajich J.E."/>
            <person name="Zupancic J."/>
            <person name="Zalar P."/>
            <person name="Gunde-Cimerman N."/>
        </authorList>
    </citation>
    <scope>NUCLEOTIDE SEQUENCE [LARGE SCALE GENOMIC DNA]</scope>
    <source>
        <strain evidence="10 11">EXF-2682</strain>
    </source>
</reference>
<dbReference type="GO" id="GO:0004601">
    <property type="term" value="F:peroxidase activity"/>
    <property type="evidence" value="ECO:0007669"/>
    <property type="project" value="UniProtKB-KW"/>
</dbReference>
<organism evidence="10 11">
    <name type="scientific">Hortaea werneckii</name>
    <name type="common">Black yeast</name>
    <name type="synonym">Cladosporium werneckii</name>
    <dbReference type="NCBI Taxonomy" id="91943"/>
    <lineage>
        <taxon>Eukaryota</taxon>
        <taxon>Fungi</taxon>
        <taxon>Dikarya</taxon>
        <taxon>Ascomycota</taxon>
        <taxon>Pezizomycotina</taxon>
        <taxon>Dothideomycetes</taxon>
        <taxon>Dothideomycetidae</taxon>
        <taxon>Mycosphaerellales</taxon>
        <taxon>Teratosphaeriaceae</taxon>
        <taxon>Hortaea</taxon>
    </lineage>
</organism>
<evidence type="ECO:0000256" key="3">
    <source>
        <dbReference type="ARBA" id="ARBA00022617"/>
    </source>
</evidence>
<keyword evidence="2" id="KW-0575">Peroxidase</keyword>
<evidence type="ECO:0000256" key="6">
    <source>
        <dbReference type="ARBA" id="ARBA00023004"/>
    </source>
</evidence>
<evidence type="ECO:0000256" key="5">
    <source>
        <dbReference type="ARBA" id="ARBA00023002"/>
    </source>
</evidence>
<evidence type="ECO:0000313" key="11">
    <source>
        <dbReference type="Proteomes" id="UP000269276"/>
    </source>
</evidence>
<dbReference type="InterPro" id="IPR000028">
    <property type="entry name" value="Chloroperoxidase"/>
</dbReference>
<dbReference type="EMBL" id="QWIP01000987">
    <property type="protein sequence ID" value="RMY51153.1"/>
    <property type="molecule type" value="Genomic_DNA"/>
</dbReference>
<dbReference type="Proteomes" id="UP000269276">
    <property type="component" value="Unassembled WGS sequence"/>
</dbReference>
<evidence type="ECO:0000256" key="4">
    <source>
        <dbReference type="ARBA" id="ARBA00022723"/>
    </source>
</evidence>
<evidence type="ECO:0000256" key="8">
    <source>
        <dbReference type="SAM" id="SignalP"/>
    </source>
</evidence>
<sequence>MHLNTRFLTLSWAATSLAFPSHQIQHLHLHKDRGLLDGLGGLFDATSDLVRDIAQGLDQTLEALDPFDTSRPIDVSGDHAFKAPSSNDQRGPCPGLNALANHGYINRDGITSLIDVTTAIHHVYGMAIDLALVLAIMGVVWTGDPISLDPSFSIGGNDTAVWNALNNVQGVLGTPQGIDYSHNFIEADSSPTRDDLYVTGNAWTMNMSRFEELYDTVQEPNGTFTFDVMASWASKRWHDSVQTNPYFYYGPFTGMIARNAGFAFISRLFANHTGGNPDGVISK</sequence>
<evidence type="ECO:0000256" key="2">
    <source>
        <dbReference type="ARBA" id="ARBA00022559"/>
    </source>
</evidence>
<gene>
    <name evidence="10" type="ORF">D0863_14674</name>
</gene>
<protein>
    <recommendedName>
        <fullName evidence="9">Heme haloperoxidase family profile domain-containing protein</fullName>
    </recommendedName>
</protein>
<dbReference type="InterPro" id="IPR036851">
    <property type="entry name" value="Chloroperoxidase-like_sf"/>
</dbReference>
<dbReference type="PROSITE" id="PS51405">
    <property type="entry name" value="HEME_HALOPEROXIDASE"/>
    <property type="match status" value="1"/>
</dbReference>
<dbReference type="PANTHER" id="PTHR33577:SF16">
    <property type="entry name" value="HEME HALOPEROXIDASE FAMILY PROFILE DOMAIN-CONTAINING PROTEIN"/>
    <property type="match status" value="1"/>
</dbReference>